<feature type="domain" description="RRM" evidence="3">
    <location>
        <begin position="59"/>
        <end position="138"/>
    </location>
</feature>
<dbReference type="AlphaFoldDB" id="A0A1I8P641"/>
<name>A0A1I8P641_STOCA</name>
<sequence length="264" mass="30639">MANLTHSSSSMQISCSIERSIFEHPSEFYESYQQNGTKYLKSRKQLDAGLQAQLNACEGEIFIHSIPAEVRAETIAEIASKLGEVYVLRYKVNFSGLSRGFAYLQYMDPSLMQYALTRLERLLRLYALPMIKVCQSRNRSVLLLKRANYMKPKAVIENLQSLVGFQGLMGIEVRPGYYEYKIIFKSNEEAVHARREILRVISRFGRNAALVWHNDHLFDKYKPRNYAMPDNLKQALKATYPEECRECPIHLQPRSPCLQFNQFH</sequence>
<accession>A0A1I8P641</accession>
<protein>
    <recommendedName>
        <fullName evidence="3">RRM domain-containing protein</fullName>
    </recommendedName>
</protein>
<dbReference type="InterPro" id="IPR000504">
    <property type="entry name" value="RRM_dom"/>
</dbReference>
<evidence type="ECO:0000313" key="5">
    <source>
        <dbReference type="Proteomes" id="UP000095300"/>
    </source>
</evidence>
<evidence type="ECO:0000256" key="2">
    <source>
        <dbReference type="PROSITE-ProRule" id="PRU00176"/>
    </source>
</evidence>
<dbReference type="SUPFAM" id="SSF54928">
    <property type="entry name" value="RNA-binding domain, RBD"/>
    <property type="match status" value="1"/>
</dbReference>
<gene>
    <name evidence="4" type="primary">106089839</name>
</gene>
<dbReference type="Proteomes" id="UP000095300">
    <property type="component" value="Unassembled WGS sequence"/>
</dbReference>
<dbReference type="InterPro" id="IPR035979">
    <property type="entry name" value="RBD_domain_sf"/>
</dbReference>
<proteinExistence type="predicted"/>
<organism evidence="4 5">
    <name type="scientific">Stomoxys calcitrans</name>
    <name type="common">Stable fly</name>
    <name type="synonym">Conops calcitrans</name>
    <dbReference type="NCBI Taxonomy" id="35570"/>
    <lineage>
        <taxon>Eukaryota</taxon>
        <taxon>Metazoa</taxon>
        <taxon>Ecdysozoa</taxon>
        <taxon>Arthropoda</taxon>
        <taxon>Hexapoda</taxon>
        <taxon>Insecta</taxon>
        <taxon>Pterygota</taxon>
        <taxon>Neoptera</taxon>
        <taxon>Endopterygota</taxon>
        <taxon>Diptera</taxon>
        <taxon>Brachycera</taxon>
        <taxon>Muscomorpha</taxon>
        <taxon>Muscoidea</taxon>
        <taxon>Muscidae</taxon>
        <taxon>Stomoxys</taxon>
    </lineage>
</organism>
<dbReference type="Gene3D" id="3.30.70.330">
    <property type="match status" value="2"/>
</dbReference>
<dbReference type="GO" id="GO:0003723">
    <property type="term" value="F:RNA binding"/>
    <property type="evidence" value="ECO:0007669"/>
    <property type="project" value="UniProtKB-UniRule"/>
</dbReference>
<keyword evidence="5" id="KW-1185">Reference proteome</keyword>
<reference evidence="4" key="1">
    <citation type="submission" date="2020-05" db="UniProtKB">
        <authorList>
            <consortium name="EnsemblMetazoa"/>
        </authorList>
    </citation>
    <scope>IDENTIFICATION</scope>
    <source>
        <strain evidence="4">USDA</strain>
    </source>
</reference>
<dbReference type="Pfam" id="PF00076">
    <property type="entry name" value="RRM_1"/>
    <property type="match status" value="1"/>
</dbReference>
<dbReference type="EnsemblMetazoa" id="SCAU005158-RA">
    <property type="protein sequence ID" value="SCAU005158-PA"/>
    <property type="gene ID" value="SCAU005158"/>
</dbReference>
<keyword evidence="1 2" id="KW-0694">RNA-binding</keyword>
<dbReference type="OrthoDB" id="3800936at2759"/>
<evidence type="ECO:0000313" key="4">
    <source>
        <dbReference type="EnsemblMetazoa" id="SCAU005158-PA"/>
    </source>
</evidence>
<dbReference type="STRING" id="35570.A0A1I8P641"/>
<dbReference type="PROSITE" id="PS50102">
    <property type="entry name" value="RRM"/>
    <property type="match status" value="1"/>
</dbReference>
<dbReference type="InterPro" id="IPR012677">
    <property type="entry name" value="Nucleotide-bd_a/b_plait_sf"/>
</dbReference>
<dbReference type="KEGG" id="scac:106089839"/>
<dbReference type="VEuPathDB" id="VectorBase:SCAU005158"/>
<evidence type="ECO:0000256" key="1">
    <source>
        <dbReference type="ARBA" id="ARBA00022884"/>
    </source>
</evidence>
<evidence type="ECO:0000259" key="3">
    <source>
        <dbReference type="PROSITE" id="PS50102"/>
    </source>
</evidence>